<dbReference type="EnsemblMetazoa" id="PPA38927.1">
    <property type="protein sequence ID" value="PPA38927.1"/>
    <property type="gene ID" value="WBGene00277296"/>
</dbReference>
<keyword evidence="2" id="KW-1185">Reference proteome</keyword>
<protein>
    <submittedName>
        <fullName evidence="1">Uncharacterized protein</fullName>
    </submittedName>
</protein>
<evidence type="ECO:0000313" key="2">
    <source>
        <dbReference type="Proteomes" id="UP000005239"/>
    </source>
</evidence>
<dbReference type="Proteomes" id="UP000005239">
    <property type="component" value="Unassembled WGS sequence"/>
</dbReference>
<proteinExistence type="predicted"/>
<accession>A0A8R1YXN7</accession>
<accession>A0A2A6BD64</accession>
<reference evidence="2" key="1">
    <citation type="journal article" date="2008" name="Nat. Genet.">
        <title>The Pristionchus pacificus genome provides a unique perspective on nematode lifestyle and parasitism.</title>
        <authorList>
            <person name="Dieterich C."/>
            <person name="Clifton S.W."/>
            <person name="Schuster L.N."/>
            <person name="Chinwalla A."/>
            <person name="Delehaunty K."/>
            <person name="Dinkelacker I."/>
            <person name="Fulton L."/>
            <person name="Fulton R."/>
            <person name="Godfrey J."/>
            <person name="Minx P."/>
            <person name="Mitreva M."/>
            <person name="Roeseler W."/>
            <person name="Tian H."/>
            <person name="Witte H."/>
            <person name="Yang S.P."/>
            <person name="Wilson R.K."/>
            <person name="Sommer R.J."/>
        </authorList>
    </citation>
    <scope>NUCLEOTIDE SEQUENCE [LARGE SCALE GENOMIC DNA]</scope>
    <source>
        <strain evidence="2">PS312</strain>
    </source>
</reference>
<reference evidence="1" key="2">
    <citation type="submission" date="2022-06" db="UniProtKB">
        <authorList>
            <consortium name="EnsemblMetazoa"/>
        </authorList>
    </citation>
    <scope>IDENTIFICATION</scope>
    <source>
        <strain evidence="1">PS312</strain>
    </source>
</reference>
<gene>
    <name evidence="1" type="primary">WBGene00277296</name>
</gene>
<evidence type="ECO:0000313" key="1">
    <source>
        <dbReference type="EnsemblMetazoa" id="PPA38927.1"/>
    </source>
</evidence>
<dbReference type="AlphaFoldDB" id="A0A2A6BD64"/>
<organism evidence="1 2">
    <name type="scientific">Pristionchus pacificus</name>
    <name type="common">Parasitic nematode worm</name>
    <dbReference type="NCBI Taxonomy" id="54126"/>
    <lineage>
        <taxon>Eukaryota</taxon>
        <taxon>Metazoa</taxon>
        <taxon>Ecdysozoa</taxon>
        <taxon>Nematoda</taxon>
        <taxon>Chromadorea</taxon>
        <taxon>Rhabditida</taxon>
        <taxon>Rhabditina</taxon>
        <taxon>Diplogasteromorpha</taxon>
        <taxon>Diplogasteroidea</taxon>
        <taxon>Neodiplogasteridae</taxon>
        <taxon>Pristionchus</taxon>
    </lineage>
</organism>
<name>A0A2A6BD64_PRIPA</name>
<sequence length="134" mass="15321">MGDQAVPIHFTSAVYLILRESRQPLPIMAIHRRVLIRFPHLRGNDRLIEEIQQFLQTYSCSLFHSFVIGNRCKSHIFTLKPCSPIPDYRSFAANAMSYTLNSEYDHIIIDQTTGQLNGFGRGTGAVPELMELRL</sequence>